<feature type="region of interest" description="Disordered" evidence="7">
    <location>
        <begin position="983"/>
        <end position="1028"/>
    </location>
</feature>
<dbReference type="Gene3D" id="1.25.10.10">
    <property type="entry name" value="Leucine-rich Repeat Variant"/>
    <property type="match status" value="1"/>
</dbReference>
<evidence type="ECO:0000256" key="5">
    <source>
        <dbReference type="ARBA" id="ARBA00022949"/>
    </source>
</evidence>
<dbReference type="PROSITE" id="PS50176">
    <property type="entry name" value="ARM_REPEAT"/>
    <property type="match status" value="3"/>
</dbReference>
<dbReference type="FunFam" id="1.25.10.10:FF:001492">
    <property type="entry name" value="Catenin (cadherin-associated protein), delta 2b"/>
    <property type="match status" value="1"/>
</dbReference>
<dbReference type="SMART" id="SM00185">
    <property type="entry name" value="ARM"/>
    <property type="match status" value="6"/>
</dbReference>
<feature type="compositionally biased region" description="Polar residues" evidence="7">
    <location>
        <begin position="983"/>
        <end position="1004"/>
    </location>
</feature>
<dbReference type="OMA" id="YDENEMS"/>
<reference evidence="8" key="2">
    <citation type="submission" date="2015-02" db="UniProtKB">
        <authorList>
            <consortium name="EnsemblMetazoa"/>
        </authorList>
    </citation>
    <scope>IDENTIFICATION</scope>
</reference>
<dbReference type="Pfam" id="PF00514">
    <property type="entry name" value="Arm"/>
    <property type="match status" value="4"/>
</dbReference>
<feature type="compositionally biased region" description="Pro residues" evidence="7">
    <location>
        <begin position="354"/>
        <end position="365"/>
    </location>
</feature>
<dbReference type="GO" id="GO:0005912">
    <property type="term" value="C:adherens junction"/>
    <property type="evidence" value="ECO:0007669"/>
    <property type="project" value="TreeGrafter"/>
</dbReference>
<evidence type="ECO:0000313" key="9">
    <source>
        <dbReference type="Proteomes" id="UP000014500"/>
    </source>
</evidence>
<protein>
    <recommendedName>
        <fullName evidence="10">Catenin delta-2</fullName>
    </recommendedName>
</protein>
<accession>T1IHH0</accession>
<feature type="compositionally biased region" description="Basic and acidic residues" evidence="7">
    <location>
        <begin position="1006"/>
        <end position="1017"/>
    </location>
</feature>
<dbReference type="Proteomes" id="UP000014500">
    <property type="component" value="Unassembled WGS sequence"/>
</dbReference>
<dbReference type="GO" id="GO:0005886">
    <property type="term" value="C:plasma membrane"/>
    <property type="evidence" value="ECO:0007669"/>
    <property type="project" value="TreeGrafter"/>
</dbReference>
<evidence type="ECO:0000256" key="2">
    <source>
        <dbReference type="ARBA" id="ARBA00005462"/>
    </source>
</evidence>
<proteinExistence type="inferred from homology"/>
<keyword evidence="3" id="KW-0677">Repeat</keyword>
<dbReference type="PANTHER" id="PTHR10372:SF27">
    <property type="entry name" value="ADHERENS JUNCTION PROTEIN P120"/>
    <property type="match status" value="1"/>
</dbReference>
<dbReference type="EnsemblMetazoa" id="SMAR000285-RA">
    <property type="protein sequence ID" value="SMAR000285-PA"/>
    <property type="gene ID" value="SMAR000285"/>
</dbReference>
<dbReference type="GO" id="GO:0005737">
    <property type="term" value="C:cytoplasm"/>
    <property type="evidence" value="ECO:0007669"/>
    <property type="project" value="TreeGrafter"/>
</dbReference>
<keyword evidence="5" id="KW-0965">Cell junction</keyword>
<dbReference type="PhylomeDB" id="T1IHH0"/>
<organism evidence="8 9">
    <name type="scientific">Strigamia maritima</name>
    <name type="common">European centipede</name>
    <name type="synonym">Geophilus maritimus</name>
    <dbReference type="NCBI Taxonomy" id="126957"/>
    <lineage>
        <taxon>Eukaryota</taxon>
        <taxon>Metazoa</taxon>
        <taxon>Ecdysozoa</taxon>
        <taxon>Arthropoda</taxon>
        <taxon>Myriapoda</taxon>
        <taxon>Chilopoda</taxon>
        <taxon>Pleurostigmophora</taxon>
        <taxon>Geophilomorpha</taxon>
        <taxon>Linotaeniidae</taxon>
        <taxon>Strigamia</taxon>
    </lineage>
</organism>
<feature type="region of interest" description="Disordered" evidence="7">
    <location>
        <begin position="232"/>
        <end position="415"/>
    </location>
</feature>
<sequence>MPCGQNDDQVATPTLMQSFDRANSKIHPTDQSNILQSIKKQEAQFEQFDETESIANQLEKWKLSSRVIVPNWIYDENEMSEAHLVYSCMYVNITWIKTSCSETVSLRRVLQEKPSEMPQYHPYSSTYYSNADEERDAPYPPTPGYHQPPAANGGHPRDDPSPNSSVHSATDGHPQLISRTTARHSMQEVHTVTKLIREREVRHIGPDGQPVNYPYGGVIPPPPADYTPYTYNPMHEPPRSDYGTYDSGRAVSPNGQEVPGQEYVAYPVRPHSPGSETGSRRNYERYPAASPHRGAYPDYDPYGRTSAHPADYPAYARQEPIYPTYGNYPVNRGNDDAPDRLPTPPSPTSEGSESPPPQRAMPQAPPGMEYNHHPPPYQTSGYEELDSTVMPPRPPPPEHSDHFRATPSPGAGSDRFDSAGYLDRQPCYADNSPPPHYGNAPRAVFDDMDTPIEERAPLHLHDEYPAARRSLSVDDDNNREVRWRDPDLNEVIEFLGHPNNVVRANAAAYLQHLCYMDDNMKQKSRSLGGIPPLVALLNHEIPEVHRNACGALRNLSYGRQNDENKRAIKNASGIPALVRLLRKTPDNEVRELVTGVLWNLSSCEDLKKSIIEDGLTVITNSVVIPHSGWNRNMDTGENRPSEIYWSTVFRNASGVLRNTSSAGEYSRKKLRECDGLVDALLHLVRAAIGKNDIDNKSVENCVCVLRNLSYRCQEVEDSNYDRHVPQAQSRAAAPNKGDNLGCFGASKKKKEGQAVDKQRKEPATATNAGASPRPRTEPVKGMELLWQPEVVQPYLALLSDCSNPETLEAAAGAIQNLAACYWQPSIDIRAAVRKEKGLPILVELLRMEVDRVVCAVATALRNLALDQRNKELIGKYAMRDLVQKLPSETQQHDTGTSDETVAAVLATLNEVIRKNAEFARSLLETGGVDRLMYITRQRGRFSGKVVKFASQVLYNLWQHQELREAYKKQGWRETNFITRTMAARSTSPSNINSTLNRPISTQGGTKYEDRTLQRSKELNAGPNRSPETRVYARDDVPLSDMKYPSQTSSAPASARAPVGGVLVFPTAAPNKPTGEPVYAQVNRDRKKNRSYDDNNHQGDGWNYDDNSLHGKSIALTEHEGQMGGDSWV</sequence>
<feature type="region of interest" description="Disordered" evidence="7">
    <location>
        <begin position="1072"/>
        <end position="1105"/>
    </location>
</feature>
<dbReference type="STRING" id="126957.T1IHH0"/>
<feature type="repeat" description="ARM" evidence="6">
    <location>
        <begin position="528"/>
        <end position="573"/>
    </location>
</feature>
<comment type="similarity">
    <text evidence="2">Belongs to the beta-catenin family.</text>
</comment>
<dbReference type="SUPFAM" id="SSF48371">
    <property type="entry name" value="ARM repeat"/>
    <property type="match status" value="1"/>
</dbReference>
<dbReference type="HOGENOM" id="CLU_009111_0_0_1"/>
<feature type="region of interest" description="Disordered" evidence="7">
    <location>
        <begin position="117"/>
        <end position="172"/>
    </location>
</feature>
<evidence type="ECO:0000256" key="4">
    <source>
        <dbReference type="ARBA" id="ARBA00022889"/>
    </source>
</evidence>
<dbReference type="InterPro" id="IPR011989">
    <property type="entry name" value="ARM-like"/>
</dbReference>
<dbReference type="eggNOG" id="KOG1048">
    <property type="taxonomic scope" value="Eukaryota"/>
</dbReference>
<feature type="compositionally biased region" description="Basic and acidic residues" evidence="7">
    <location>
        <begin position="751"/>
        <end position="762"/>
    </location>
</feature>
<dbReference type="InterPro" id="IPR016024">
    <property type="entry name" value="ARM-type_fold"/>
</dbReference>
<feature type="region of interest" description="Disordered" evidence="7">
    <location>
        <begin position="719"/>
        <end position="777"/>
    </location>
</feature>
<name>T1IHH0_STRMM</name>
<evidence type="ECO:0000256" key="1">
    <source>
        <dbReference type="ARBA" id="ARBA00004282"/>
    </source>
</evidence>
<feature type="repeat" description="ARM" evidence="6">
    <location>
        <begin position="836"/>
        <end position="873"/>
    </location>
</feature>
<comment type="subcellular location">
    <subcellularLocation>
        <location evidence="1">Cell junction</location>
    </subcellularLocation>
</comment>
<reference evidence="9" key="1">
    <citation type="submission" date="2011-05" db="EMBL/GenBank/DDBJ databases">
        <authorList>
            <person name="Richards S.R."/>
            <person name="Qu J."/>
            <person name="Jiang H."/>
            <person name="Jhangiani S.N."/>
            <person name="Agravi P."/>
            <person name="Goodspeed R."/>
            <person name="Gross S."/>
            <person name="Mandapat C."/>
            <person name="Jackson L."/>
            <person name="Mathew T."/>
            <person name="Pu L."/>
            <person name="Thornton R."/>
            <person name="Saada N."/>
            <person name="Wilczek-Boney K.B."/>
            <person name="Lee S."/>
            <person name="Kovar C."/>
            <person name="Wu Y."/>
            <person name="Scherer S.E."/>
            <person name="Worley K.C."/>
            <person name="Muzny D.M."/>
            <person name="Gibbs R."/>
        </authorList>
    </citation>
    <scope>NUCLEOTIDE SEQUENCE</scope>
    <source>
        <strain evidence="9">Brora</strain>
    </source>
</reference>
<evidence type="ECO:0000256" key="6">
    <source>
        <dbReference type="PROSITE-ProRule" id="PRU00259"/>
    </source>
</evidence>
<evidence type="ECO:0000313" key="8">
    <source>
        <dbReference type="EnsemblMetazoa" id="SMAR000285-PA"/>
    </source>
</evidence>
<evidence type="ECO:0000256" key="3">
    <source>
        <dbReference type="ARBA" id="ARBA00022737"/>
    </source>
</evidence>
<evidence type="ECO:0000256" key="7">
    <source>
        <dbReference type="SAM" id="MobiDB-lite"/>
    </source>
</evidence>
<dbReference type="PANTHER" id="PTHR10372">
    <property type="entry name" value="PLAKOPHILLIN-RELATED"/>
    <property type="match status" value="1"/>
</dbReference>
<dbReference type="InterPro" id="IPR000225">
    <property type="entry name" value="Armadillo"/>
</dbReference>
<feature type="repeat" description="ARM" evidence="6">
    <location>
        <begin position="572"/>
        <end position="615"/>
    </location>
</feature>
<dbReference type="GO" id="GO:0005634">
    <property type="term" value="C:nucleus"/>
    <property type="evidence" value="ECO:0007669"/>
    <property type="project" value="TreeGrafter"/>
</dbReference>
<keyword evidence="9" id="KW-1185">Reference proteome</keyword>
<dbReference type="GO" id="GO:0098609">
    <property type="term" value="P:cell-cell adhesion"/>
    <property type="evidence" value="ECO:0007669"/>
    <property type="project" value="InterPro"/>
</dbReference>
<dbReference type="EMBL" id="JH429903">
    <property type="status" value="NOT_ANNOTATED_CDS"/>
    <property type="molecule type" value="Genomic_DNA"/>
</dbReference>
<keyword evidence="4" id="KW-0130">Cell adhesion</keyword>
<evidence type="ECO:0008006" key="10">
    <source>
        <dbReference type="Google" id="ProtNLM"/>
    </source>
</evidence>
<dbReference type="InterPro" id="IPR028435">
    <property type="entry name" value="Plakophilin/d_Catenin"/>
</dbReference>
<dbReference type="AlphaFoldDB" id="T1IHH0"/>